<gene>
    <name evidence="2" type="ORF">QEK83_001967</name>
</gene>
<evidence type="ECO:0000313" key="3">
    <source>
        <dbReference type="Proteomes" id="UP001214521"/>
    </source>
</evidence>
<proteinExistence type="predicted"/>
<dbReference type="EMBL" id="ABLOMU010000017">
    <property type="protein sequence ID" value="EKT4441317.1"/>
    <property type="molecule type" value="Genomic_DNA"/>
</dbReference>
<feature type="region of interest" description="Disordered" evidence="1">
    <location>
        <begin position="1"/>
        <end position="31"/>
    </location>
</feature>
<name>A0AAI9FZ52_STEMA</name>
<dbReference type="RefSeq" id="WP_164158784.1">
    <property type="nucleotide sequence ID" value="NZ_VKQR01000028.1"/>
</dbReference>
<comment type="caution">
    <text evidence="2">The sequence shown here is derived from an EMBL/GenBank/DDBJ whole genome shotgun (WGS) entry which is preliminary data.</text>
</comment>
<evidence type="ECO:0000313" key="2">
    <source>
        <dbReference type="EMBL" id="EKT4441317.1"/>
    </source>
</evidence>
<accession>A0AAI9FZ52</accession>
<reference evidence="2" key="1">
    <citation type="submission" date="2022-07" db="EMBL/GenBank/DDBJ databases">
        <authorList>
            <consortium name="Clinical and Environmental Microbiology Branch: Whole genome sequencing antimicrobial resistance pathogens in the healthcare setting"/>
        </authorList>
    </citation>
    <scope>NUCLEOTIDE SEQUENCE</scope>
    <source>
        <strain evidence="2">Stenotrophomonas_maltophilia_2021CK-00905</strain>
    </source>
</reference>
<protein>
    <submittedName>
        <fullName evidence="2">Uncharacterized protein</fullName>
    </submittedName>
</protein>
<dbReference type="AlphaFoldDB" id="A0AAI9FZ52"/>
<feature type="compositionally biased region" description="Polar residues" evidence="1">
    <location>
        <begin position="16"/>
        <end position="31"/>
    </location>
</feature>
<sequence length="612" mass="65825">MTTNFPGGIDDFENPTGDTSQAKPRTHSLQHSDANDAIVAVQTKVGVDDSSDAASLDFGVRVLRSSGTLAGLLPPVSYVEGLAVDVEKFTVVYQGAVYQANPAAVPFETGFTFDPAQWRILEGVSTGALGSENGASMVGYSRSLPSASATSLDAMFDAMPINLIEYQHYVSSRPTPDPATWDWAPAFDAAAAYIAGLGQPTTLRVKGRVGVARTVVFVGAAGLDTSEGEVVALPGFAAATPVLQFGKNAELFTGYNREINVDCANQRVVAVQLRNHRRSFTPRVRFRRTTYVGLEAVEGFGSNVQNVSGSASAKLSGDPINADYDSIGLLIRSSDCSFGTGDISCFGTGLQVIGNNNSFHDFHVWGAYQREYGESTCPMLFGIRNEGQANTFNGCIADSPSMLNYASAPSLSNGGYGIINRANGFQSKFIGCNVFVPDRRPLGESMPTGNRIIAFQSSQATNWIACEATDYTDLVLNQQRYQGNELAVSVVISRAEMRLYSVRQPLFGRKPFFSKGIEFAVNYVDPDEQAATFGACGFAMPNRALFQIVTNYEGDKQTVRLPRIQRGNTTFRNSTLTPLLTSSDSYTYWDTSLGKPVFWSGTGWVDATGAAV</sequence>
<organism evidence="2 3">
    <name type="scientific">Stenotrophomonas maltophilia</name>
    <name type="common">Pseudomonas maltophilia</name>
    <name type="synonym">Xanthomonas maltophilia</name>
    <dbReference type="NCBI Taxonomy" id="40324"/>
    <lineage>
        <taxon>Bacteria</taxon>
        <taxon>Pseudomonadati</taxon>
        <taxon>Pseudomonadota</taxon>
        <taxon>Gammaproteobacteria</taxon>
        <taxon>Lysobacterales</taxon>
        <taxon>Lysobacteraceae</taxon>
        <taxon>Stenotrophomonas</taxon>
        <taxon>Stenotrophomonas maltophilia group</taxon>
    </lineage>
</organism>
<evidence type="ECO:0000256" key="1">
    <source>
        <dbReference type="SAM" id="MobiDB-lite"/>
    </source>
</evidence>
<dbReference type="Proteomes" id="UP001214521">
    <property type="component" value="Unassembled WGS sequence"/>
</dbReference>